<dbReference type="Proteomes" id="UP001193680">
    <property type="component" value="Unassembled WGS sequence"/>
</dbReference>
<evidence type="ECO:0000313" key="1">
    <source>
        <dbReference type="EMBL" id="MBF6056951.1"/>
    </source>
</evidence>
<keyword evidence="2" id="KW-1185">Reference proteome</keyword>
<name>A0ABS0BSX0_9GAMM</name>
<gene>
    <name evidence="1" type="ORF">H8792_001225</name>
</gene>
<dbReference type="EMBL" id="JACBGI020000001">
    <property type="protein sequence ID" value="MBF6056951.1"/>
    <property type="molecule type" value="Genomic_DNA"/>
</dbReference>
<dbReference type="Gene3D" id="1.25.40.380">
    <property type="entry name" value="Protein of unknown function DUF1810"/>
    <property type="match status" value="1"/>
</dbReference>
<accession>A0ABS0BSX0</accession>
<protein>
    <submittedName>
        <fullName evidence="1">DUF1810 domain-containing protein</fullName>
    </submittedName>
</protein>
<dbReference type="PIRSF" id="PIRSF008546">
    <property type="entry name" value="UCP008546"/>
    <property type="match status" value="1"/>
</dbReference>
<dbReference type="InterPro" id="IPR036287">
    <property type="entry name" value="Rv1873-like_sf"/>
</dbReference>
<comment type="caution">
    <text evidence="1">The sequence shown here is derived from an EMBL/GenBank/DDBJ whole genome shotgun (WGS) entry which is preliminary data.</text>
</comment>
<proteinExistence type="predicted"/>
<sequence length="149" mass="17154">MTDDFFNLQRFVEAQEPVYATVLSELKMAHKQTHWMWFIFPQIDGLGSRPYTVFYSIKSLQEAQAYLQHPLLGSRLIECTQTVLAAEGKSLLEIFGKPDNRKFCSCMTLFCTAAETNSKQQRLFLKAIEKYCGGDRDLKTLDILKESKL</sequence>
<dbReference type="Pfam" id="PF08837">
    <property type="entry name" value="DUF1810"/>
    <property type="match status" value="1"/>
</dbReference>
<reference evidence="1 2" key="1">
    <citation type="submission" date="2020-11" db="EMBL/GenBank/DDBJ databases">
        <title>Sulfur oxidizing isolate from Hospital Hole Sinkhole.</title>
        <authorList>
            <person name="Scott K.M."/>
        </authorList>
    </citation>
    <scope>NUCLEOTIDE SEQUENCE [LARGE SCALE GENOMIC DNA]</scope>
    <source>
        <strain evidence="1 2">HH1</strain>
    </source>
</reference>
<dbReference type="SUPFAM" id="SSF140736">
    <property type="entry name" value="Rv1873-like"/>
    <property type="match status" value="1"/>
</dbReference>
<organism evidence="1 2">
    <name type="scientific">Thiomicrorhabdus heinhorstiae</name>
    <dbReference type="NCBI Taxonomy" id="2748010"/>
    <lineage>
        <taxon>Bacteria</taxon>
        <taxon>Pseudomonadati</taxon>
        <taxon>Pseudomonadota</taxon>
        <taxon>Gammaproteobacteria</taxon>
        <taxon>Thiotrichales</taxon>
        <taxon>Piscirickettsiaceae</taxon>
        <taxon>Thiomicrorhabdus</taxon>
    </lineage>
</organism>
<dbReference type="InterPro" id="IPR014937">
    <property type="entry name" value="DUF1810"/>
</dbReference>
<evidence type="ECO:0000313" key="2">
    <source>
        <dbReference type="Proteomes" id="UP001193680"/>
    </source>
</evidence>